<evidence type="ECO:0000313" key="3">
    <source>
        <dbReference type="Proteomes" id="UP001498398"/>
    </source>
</evidence>
<feature type="compositionally biased region" description="Gly residues" evidence="1">
    <location>
        <begin position="355"/>
        <end position="364"/>
    </location>
</feature>
<name>A0ABR1JJL1_9AGAR</name>
<organism evidence="2 3">
    <name type="scientific">Marasmiellus scandens</name>
    <dbReference type="NCBI Taxonomy" id="2682957"/>
    <lineage>
        <taxon>Eukaryota</taxon>
        <taxon>Fungi</taxon>
        <taxon>Dikarya</taxon>
        <taxon>Basidiomycota</taxon>
        <taxon>Agaricomycotina</taxon>
        <taxon>Agaricomycetes</taxon>
        <taxon>Agaricomycetidae</taxon>
        <taxon>Agaricales</taxon>
        <taxon>Marasmiineae</taxon>
        <taxon>Omphalotaceae</taxon>
        <taxon>Marasmiellus</taxon>
    </lineage>
</organism>
<feature type="compositionally biased region" description="Low complexity" evidence="1">
    <location>
        <begin position="344"/>
        <end position="353"/>
    </location>
</feature>
<evidence type="ECO:0000313" key="2">
    <source>
        <dbReference type="EMBL" id="KAK7462195.1"/>
    </source>
</evidence>
<feature type="region of interest" description="Disordered" evidence="1">
    <location>
        <begin position="338"/>
        <end position="379"/>
    </location>
</feature>
<feature type="compositionally biased region" description="Acidic residues" evidence="1">
    <location>
        <begin position="369"/>
        <end position="379"/>
    </location>
</feature>
<accession>A0ABR1JJL1</accession>
<dbReference type="Proteomes" id="UP001498398">
    <property type="component" value="Unassembled WGS sequence"/>
</dbReference>
<dbReference type="EMBL" id="JBANRG010000011">
    <property type="protein sequence ID" value="KAK7462195.1"/>
    <property type="molecule type" value="Genomic_DNA"/>
</dbReference>
<reference evidence="2 3" key="1">
    <citation type="submission" date="2024-01" db="EMBL/GenBank/DDBJ databases">
        <title>A draft genome for the cacao thread blight pathogen Marasmiellus scandens.</title>
        <authorList>
            <person name="Baruah I.K."/>
            <person name="Leung J."/>
            <person name="Bukari Y."/>
            <person name="Amoako-Attah I."/>
            <person name="Meinhardt L.W."/>
            <person name="Bailey B.A."/>
            <person name="Cohen S.P."/>
        </authorList>
    </citation>
    <scope>NUCLEOTIDE SEQUENCE [LARGE SCALE GENOMIC DNA]</scope>
    <source>
        <strain evidence="2 3">GH-19</strain>
    </source>
</reference>
<comment type="caution">
    <text evidence="2">The sequence shown here is derived from an EMBL/GenBank/DDBJ whole genome shotgun (WGS) entry which is preliminary data.</text>
</comment>
<protein>
    <submittedName>
        <fullName evidence="2">Uncharacterized protein</fullName>
    </submittedName>
</protein>
<evidence type="ECO:0000256" key="1">
    <source>
        <dbReference type="SAM" id="MobiDB-lite"/>
    </source>
</evidence>
<keyword evidence="3" id="KW-1185">Reference proteome</keyword>
<sequence>MVGLYDCPLELITEMFVFTVVKIKKDSESPTQLKAARVDALLGITTSRSVRSIFQSTMTSLVIRNLDDLEHLEILINQGVYGFPHTIKSFTITNGPTNNLAESESFHATPQQKSSILSVLSEIAPSVQFLTITLDPWQSMLDILQAEPGHFPQLQHFRGRAEYLATDLSLVERGNDLIISDAFIPHIRKLELVFPFTDTCHKIFSPSVLDLSHFSNLTNLCLSFGGSTRISHFGRQFHHPIDGWLLDDVWPDLNNLFDIAPSSLHILVLNVDNGHNCPLSTIDDWDSSTVDKRMIWVWNKSRIDEELYDGVCDIAMDSLLEKDWSWRKLWDNAQAKKERRLAKEGGSNSNDVDGGSDGYDGDGGSNDYDGSEGEDNGSM</sequence>
<proteinExistence type="predicted"/>
<gene>
    <name evidence="2" type="ORF">VKT23_007800</name>
</gene>